<organism evidence="1 2">
    <name type="scientific">Trichonephila clavata</name>
    <name type="common">Joro spider</name>
    <name type="synonym">Nephila clavata</name>
    <dbReference type="NCBI Taxonomy" id="2740835"/>
    <lineage>
        <taxon>Eukaryota</taxon>
        <taxon>Metazoa</taxon>
        <taxon>Ecdysozoa</taxon>
        <taxon>Arthropoda</taxon>
        <taxon>Chelicerata</taxon>
        <taxon>Arachnida</taxon>
        <taxon>Araneae</taxon>
        <taxon>Araneomorphae</taxon>
        <taxon>Entelegynae</taxon>
        <taxon>Araneoidea</taxon>
        <taxon>Nephilidae</taxon>
        <taxon>Trichonephila</taxon>
    </lineage>
</organism>
<sequence length="67" mass="7284">MTWSDAILPSPAATTERCEMLSQGRLRNLATGGHTSPQPSYIKYLGRSISLSADLFSSISELLKTLN</sequence>
<accession>A0A8X6LZQ9</accession>
<name>A0A8X6LZQ9_TRICU</name>
<reference evidence="1" key="1">
    <citation type="submission" date="2020-07" db="EMBL/GenBank/DDBJ databases">
        <title>Multicomponent nature underlies the extraordinary mechanical properties of spider dragline silk.</title>
        <authorList>
            <person name="Kono N."/>
            <person name="Nakamura H."/>
            <person name="Mori M."/>
            <person name="Yoshida Y."/>
            <person name="Ohtoshi R."/>
            <person name="Malay A.D."/>
            <person name="Moran D.A.P."/>
            <person name="Tomita M."/>
            <person name="Numata K."/>
            <person name="Arakawa K."/>
        </authorList>
    </citation>
    <scope>NUCLEOTIDE SEQUENCE</scope>
</reference>
<proteinExistence type="predicted"/>
<evidence type="ECO:0000313" key="2">
    <source>
        <dbReference type="Proteomes" id="UP000887116"/>
    </source>
</evidence>
<dbReference type="Proteomes" id="UP000887116">
    <property type="component" value="Unassembled WGS sequence"/>
</dbReference>
<dbReference type="AlphaFoldDB" id="A0A8X6LZQ9"/>
<dbReference type="EMBL" id="BMAO01008750">
    <property type="protein sequence ID" value="GFR26004.1"/>
    <property type="molecule type" value="Genomic_DNA"/>
</dbReference>
<keyword evidence="2" id="KW-1185">Reference proteome</keyword>
<protein>
    <submittedName>
        <fullName evidence="1">Uncharacterized protein</fullName>
    </submittedName>
</protein>
<comment type="caution">
    <text evidence="1">The sequence shown here is derived from an EMBL/GenBank/DDBJ whole genome shotgun (WGS) entry which is preliminary data.</text>
</comment>
<evidence type="ECO:0000313" key="1">
    <source>
        <dbReference type="EMBL" id="GFR26004.1"/>
    </source>
</evidence>
<gene>
    <name evidence="1" type="ORF">TNCT_468801</name>
</gene>